<proteinExistence type="predicted"/>
<comment type="caution">
    <text evidence="1">The sequence shown here is derived from an EMBL/GenBank/DDBJ whole genome shotgun (WGS) entry which is preliminary data.</text>
</comment>
<name>A0A841REU5_9SPIO</name>
<dbReference type="EMBL" id="JACHGJ010000004">
    <property type="protein sequence ID" value="MBB6480872.1"/>
    <property type="molecule type" value="Genomic_DNA"/>
</dbReference>
<dbReference type="SUPFAM" id="SSF51445">
    <property type="entry name" value="(Trans)glycosidases"/>
    <property type="match status" value="1"/>
</dbReference>
<dbReference type="PROSITE" id="PS51257">
    <property type="entry name" value="PROKAR_LIPOPROTEIN"/>
    <property type="match status" value="1"/>
</dbReference>
<protein>
    <recommendedName>
        <fullName evidence="3">Lipoprotein</fullName>
    </recommendedName>
</protein>
<evidence type="ECO:0008006" key="3">
    <source>
        <dbReference type="Google" id="ProtNLM"/>
    </source>
</evidence>
<sequence length="284" mass="32835">MTSRFILLLSLILILVSCAGSDSQMVYGGARSSRYGIRPFPDPEEWSSMVKSIAKDTDAVSPALIWIVGEIVSDKGESLCRLNFPGDEALSENVLFSTYDENEVFLDLFDRKGIEVFLQVEPGDGDIEDLIRLVLDKYGDHPSVVGFGVDLEWYRIKGTDGWGSRADDQTAQKWESLVRSYNDDYRLFLKHWDARWMPPQFRGDIIFVNDSQEFSSLNAMKEEFRVWGDIFYPNMIFIQTGYEADRELWSTLEDPVEDLSRLLTEDLKQQYGFFWVDFTLQRIF</sequence>
<keyword evidence="2" id="KW-1185">Reference proteome</keyword>
<dbReference type="InterPro" id="IPR017853">
    <property type="entry name" value="GH"/>
</dbReference>
<evidence type="ECO:0000313" key="2">
    <source>
        <dbReference type="Proteomes" id="UP000587760"/>
    </source>
</evidence>
<evidence type="ECO:0000313" key="1">
    <source>
        <dbReference type="EMBL" id="MBB6480872.1"/>
    </source>
</evidence>
<dbReference type="Proteomes" id="UP000587760">
    <property type="component" value="Unassembled WGS sequence"/>
</dbReference>
<gene>
    <name evidence="1" type="ORF">HNR50_002545</name>
</gene>
<organism evidence="1 2">
    <name type="scientific">Spirochaeta isovalerica</name>
    <dbReference type="NCBI Taxonomy" id="150"/>
    <lineage>
        <taxon>Bacteria</taxon>
        <taxon>Pseudomonadati</taxon>
        <taxon>Spirochaetota</taxon>
        <taxon>Spirochaetia</taxon>
        <taxon>Spirochaetales</taxon>
        <taxon>Spirochaetaceae</taxon>
        <taxon>Spirochaeta</taxon>
    </lineage>
</organism>
<accession>A0A841REU5</accession>
<dbReference type="RefSeq" id="WP_184747128.1">
    <property type="nucleotide sequence ID" value="NZ_JACHGJ010000004.1"/>
</dbReference>
<dbReference type="AlphaFoldDB" id="A0A841REU5"/>
<reference evidence="1 2" key="1">
    <citation type="submission" date="2020-08" db="EMBL/GenBank/DDBJ databases">
        <title>Genomic Encyclopedia of Type Strains, Phase IV (KMG-IV): sequencing the most valuable type-strain genomes for metagenomic binning, comparative biology and taxonomic classification.</title>
        <authorList>
            <person name="Goeker M."/>
        </authorList>
    </citation>
    <scope>NUCLEOTIDE SEQUENCE [LARGE SCALE GENOMIC DNA]</scope>
    <source>
        <strain evidence="1 2">DSM 2461</strain>
    </source>
</reference>